<comment type="caution">
    <text evidence="2">The sequence shown here is derived from an EMBL/GenBank/DDBJ whole genome shotgun (WGS) entry which is preliminary data.</text>
</comment>
<dbReference type="OrthoDB" id="445007at2759"/>
<dbReference type="PANTHER" id="PTHR20883:SF51">
    <property type="entry name" value="PHYTANOYL-COA HYDROXYLASE"/>
    <property type="match status" value="1"/>
</dbReference>
<dbReference type="Proteomes" id="UP000828390">
    <property type="component" value="Unassembled WGS sequence"/>
</dbReference>
<evidence type="ECO:0000256" key="1">
    <source>
        <dbReference type="ARBA" id="ARBA00001962"/>
    </source>
</evidence>
<evidence type="ECO:0000313" key="3">
    <source>
        <dbReference type="Proteomes" id="UP000828390"/>
    </source>
</evidence>
<dbReference type="AlphaFoldDB" id="A0A9D4K8T4"/>
<proteinExistence type="predicted"/>
<protein>
    <recommendedName>
        <fullName evidence="4">Phytanoyl-CoA dioxygenase family protein</fullName>
    </recommendedName>
</protein>
<organism evidence="2 3">
    <name type="scientific">Dreissena polymorpha</name>
    <name type="common">Zebra mussel</name>
    <name type="synonym">Mytilus polymorpha</name>
    <dbReference type="NCBI Taxonomy" id="45954"/>
    <lineage>
        <taxon>Eukaryota</taxon>
        <taxon>Metazoa</taxon>
        <taxon>Spiralia</taxon>
        <taxon>Lophotrochozoa</taxon>
        <taxon>Mollusca</taxon>
        <taxon>Bivalvia</taxon>
        <taxon>Autobranchia</taxon>
        <taxon>Heteroconchia</taxon>
        <taxon>Euheterodonta</taxon>
        <taxon>Imparidentia</taxon>
        <taxon>Neoheterodontei</taxon>
        <taxon>Myida</taxon>
        <taxon>Dreissenoidea</taxon>
        <taxon>Dreissenidae</taxon>
        <taxon>Dreissena</taxon>
    </lineage>
</organism>
<accession>A0A9D4K8T4</accession>
<dbReference type="Gene3D" id="2.60.120.620">
    <property type="entry name" value="q2cbj1_9rhob like domain"/>
    <property type="match status" value="1"/>
</dbReference>
<dbReference type="Pfam" id="PF05721">
    <property type="entry name" value="PhyH"/>
    <property type="match status" value="1"/>
</dbReference>
<dbReference type="InterPro" id="IPR008775">
    <property type="entry name" value="Phytyl_CoA_dOase-like"/>
</dbReference>
<name>A0A9D4K8T4_DREPO</name>
<reference evidence="2" key="2">
    <citation type="submission" date="2020-11" db="EMBL/GenBank/DDBJ databases">
        <authorList>
            <person name="McCartney M.A."/>
            <person name="Auch B."/>
            <person name="Kono T."/>
            <person name="Mallez S."/>
            <person name="Becker A."/>
            <person name="Gohl D.M."/>
            <person name="Silverstein K.A.T."/>
            <person name="Koren S."/>
            <person name="Bechman K.B."/>
            <person name="Herman A."/>
            <person name="Abrahante J.E."/>
            <person name="Garbe J."/>
        </authorList>
    </citation>
    <scope>NUCLEOTIDE SEQUENCE</scope>
    <source>
        <strain evidence="2">Duluth1</strain>
        <tissue evidence="2">Whole animal</tissue>
    </source>
</reference>
<gene>
    <name evidence="2" type="ORF">DPMN_108274</name>
</gene>
<sequence length="290" mass="33348">MVEEVRFDGPFEMTDVMKDQYERDGFLVVKNFFDQEEIDNLWKIFEGPAGILNHSYETIEPGGKKILRVMYKHPGNDVSGVISRSEKVVEACEKLLGGEIYHYHGKFILKNPHEAGEHVWHQDYGYWYKHNLFPDMITVWVSMDKATRENSCLQLLKGSHKCGRIDHSPGGATLQTTADLDRIEALKPLCPLVYAEMERGDVIFLHCNTLHKSSPNESDKRRWAFIACYNKASNDSFIPHHHANYVPIDKVPDSAIKECRNYTDFSGKEFTDPLKKAEDRKHFPSAEIKG</sequence>
<comment type="cofactor">
    <cofactor evidence="1">
        <name>Fe cation</name>
        <dbReference type="ChEBI" id="CHEBI:24875"/>
    </cofactor>
</comment>
<evidence type="ECO:0008006" key="4">
    <source>
        <dbReference type="Google" id="ProtNLM"/>
    </source>
</evidence>
<keyword evidence="3" id="KW-1185">Reference proteome</keyword>
<evidence type="ECO:0000313" key="2">
    <source>
        <dbReference type="EMBL" id="KAH3834941.1"/>
    </source>
</evidence>
<dbReference type="SUPFAM" id="SSF51197">
    <property type="entry name" value="Clavaminate synthase-like"/>
    <property type="match status" value="1"/>
</dbReference>
<dbReference type="EMBL" id="JAIWYP010000004">
    <property type="protein sequence ID" value="KAH3834941.1"/>
    <property type="molecule type" value="Genomic_DNA"/>
</dbReference>
<dbReference type="PANTHER" id="PTHR20883">
    <property type="entry name" value="PHYTANOYL-COA DIOXYGENASE DOMAIN CONTAINING 1"/>
    <property type="match status" value="1"/>
</dbReference>
<reference evidence="2" key="1">
    <citation type="journal article" date="2019" name="bioRxiv">
        <title>The Genome of the Zebra Mussel, Dreissena polymorpha: A Resource for Invasive Species Research.</title>
        <authorList>
            <person name="McCartney M.A."/>
            <person name="Auch B."/>
            <person name="Kono T."/>
            <person name="Mallez S."/>
            <person name="Zhang Y."/>
            <person name="Obille A."/>
            <person name="Becker A."/>
            <person name="Abrahante J.E."/>
            <person name="Garbe J."/>
            <person name="Badalamenti J.P."/>
            <person name="Herman A."/>
            <person name="Mangelson H."/>
            <person name="Liachko I."/>
            <person name="Sullivan S."/>
            <person name="Sone E.D."/>
            <person name="Koren S."/>
            <person name="Silverstein K.A.T."/>
            <person name="Beckman K.B."/>
            <person name="Gohl D.M."/>
        </authorList>
    </citation>
    <scope>NUCLEOTIDE SEQUENCE</scope>
    <source>
        <strain evidence="2">Duluth1</strain>
        <tissue evidence="2">Whole animal</tissue>
    </source>
</reference>